<gene>
    <name evidence="4" type="ORF">TEOVI_000647200</name>
</gene>
<keyword evidence="2" id="KW-0472">Membrane</keyword>
<feature type="signal peptide" evidence="3">
    <location>
        <begin position="1"/>
        <end position="26"/>
    </location>
</feature>
<evidence type="ECO:0000256" key="2">
    <source>
        <dbReference type="SAM" id="Phobius"/>
    </source>
</evidence>
<comment type="caution">
    <text evidence="4">The sequence shown here is derived from an EMBL/GenBank/DDBJ whole genome shotgun (WGS) entry which is preliminary data.</text>
</comment>
<dbReference type="EMBL" id="CZPT02000380">
    <property type="protein sequence ID" value="SCU65725.1"/>
    <property type="molecule type" value="Genomic_DNA"/>
</dbReference>
<evidence type="ECO:0000313" key="4">
    <source>
        <dbReference type="EMBL" id="SCU65725.1"/>
    </source>
</evidence>
<feature type="region of interest" description="Disordered" evidence="1">
    <location>
        <begin position="44"/>
        <end position="67"/>
    </location>
</feature>
<keyword evidence="2" id="KW-0812">Transmembrane</keyword>
<feature type="compositionally biased region" description="Basic and acidic residues" evidence="1">
    <location>
        <begin position="254"/>
        <end position="283"/>
    </location>
</feature>
<dbReference type="VEuPathDB" id="TriTrypDB:TEOVI_000647200"/>
<keyword evidence="2" id="KW-1133">Transmembrane helix</keyword>
<dbReference type="RefSeq" id="XP_067077276.1">
    <property type="nucleotide sequence ID" value="XM_067221175.1"/>
</dbReference>
<keyword evidence="5" id="KW-1185">Reference proteome</keyword>
<feature type="transmembrane region" description="Helical" evidence="2">
    <location>
        <begin position="191"/>
        <end position="215"/>
    </location>
</feature>
<feature type="chain" id="PRO_5009235116" evidence="3">
    <location>
        <begin position="27"/>
        <end position="354"/>
    </location>
</feature>
<sequence length="354" mass="38664">MKPFPAFLTLFLVALSPLTTPSQSAGDDVQHNLFSWSSADNMTDGDVGSARVPEEEEKERTSVSNESKDAQCKGKYGLYSHYVLGHNHCSWEPPYGVAMSPLYLPPDISADADRCSFMWLLREMLFTASKEGIALVPHNVKRGDSTPLQCGRVALHPWIVVRGEPKEWGPIRGVSTHKVMVSSDPSDGTDMLWPLLLLVSLGVLAAFLLLILVFMMKTIRGGTLLEERTTSMTAASPDENDKKLHDNGSVTECRSVREGKGNEEDKEGGREGEKEEQIEKNEIGEEVVEAETASEGHTSEITALHSLSGSWHSEGSDQLLTSNDSPLPQPPIELVASPLETPKEGDVKAPHGHL</sequence>
<dbReference type="AlphaFoldDB" id="A0A1G4I1Z5"/>
<protein>
    <submittedName>
        <fullName evidence="4">Uncharacterized protein</fullName>
    </submittedName>
</protein>
<dbReference type="GeneID" id="92380406"/>
<keyword evidence="3" id="KW-0732">Signal</keyword>
<evidence type="ECO:0000313" key="5">
    <source>
        <dbReference type="Proteomes" id="UP000195570"/>
    </source>
</evidence>
<feature type="compositionally biased region" description="Basic and acidic residues" evidence="1">
    <location>
        <begin position="58"/>
        <end position="67"/>
    </location>
</feature>
<accession>A0A1G4I1Z5</accession>
<evidence type="ECO:0000256" key="3">
    <source>
        <dbReference type="SAM" id="SignalP"/>
    </source>
</evidence>
<feature type="region of interest" description="Disordered" evidence="1">
    <location>
        <begin position="230"/>
        <end position="354"/>
    </location>
</feature>
<feature type="compositionally biased region" description="Polar residues" evidence="1">
    <location>
        <begin position="295"/>
        <end position="326"/>
    </location>
</feature>
<organism evidence="4 5">
    <name type="scientific">Trypanosoma equiperdum</name>
    <dbReference type="NCBI Taxonomy" id="5694"/>
    <lineage>
        <taxon>Eukaryota</taxon>
        <taxon>Discoba</taxon>
        <taxon>Euglenozoa</taxon>
        <taxon>Kinetoplastea</taxon>
        <taxon>Metakinetoplastina</taxon>
        <taxon>Trypanosomatida</taxon>
        <taxon>Trypanosomatidae</taxon>
        <taxon>Trypanosoma</taxon>
    </lineage>
</organism>
<name>A0A1G4I1Z5_TRYEQ</name>
<proteinExistence type="predicted"/>
<reference evidence="4" key="1">
    <citation type="submission" date="2016-09" db="EMBL/GenBank/DDBJ databases">
        <authorList>
            <person name="Hebert L."/>
            <person name="Moumen B."/>
        </authorList>
    </citation>
    <scope>NUCLEOTIDE SEQUENCE [LARGE SCALE GENOMIC DNA]</scope>
    <source>
        <strain evidence="4">OVI</strain>
    </source>
</reference>
<evidence type="ECO:0000256" key="1">
    <source>
        <dbReference type="SAM" id="MobiDB-lite"/>
    </source>
</evidence>
<feature type="compositionally biased region" description="Basic and acidic residues" evidence="1">
    <location>
        <begin position="341"/>
        <end position="354"/>
    </location>
</feature>
<dbReference type="Proteomes" id="UP000195570">
    <property type="component" value="Unassembled WGS sequence"/>
</dbReference>